<name>A0ABY2RCV0_9FLAO</name>
<dbReference type="RefSeq" id="WP_136521175.1">
    <property type="nucleotide sequence ID" value="NZ_SDLV01000003.1"/>
</dbReference>
<comment type="caution">
    <text evidence="1">The sequence shown here is derived from an EMBL/GenBank/DDBJ whole genome shotgun (WGS) entry which is preliminary data.</text>
</comment>
<proteinExistence type="predicted"/>
<reference evidence="1 2" key="1">
    <citation type="submission" date="2019-01" db="EMBL/GenBank/DDBJ databases">
        <authorList>
            <person name="B I."/>
            <person name="Ch S."/>
            <person name="Ch V.R."/>
        </authorList>
    </citation>
    <scope>NUCLEOTIDE SEQUENCE [LARGE SCALE GENOMIC DNA]</scope>
    <source>
        <strain evidence="1 2">JC507</strain>
    </source>
</reference>
<organism evidence="1 2">
    <name type="scientific">Chryseobacterium candidae</name>
    <dbReference type="NCBI Taxonomy" id="1978493"/>
    <lineage>
        <taxon>Bacteria</taxon>
        <taxon>Pseudomonadati</taxon>
        <taxon>Bacteroidota</taxon>
        <taxon>Flavobacteriia</taxon>
        <taxon>Flavobacteriales</taxon>
        <taxon>Weeksellaceae</taxon>
        <taxon>Chryseobacterium group</taxon>
        <taxon>Chryseobacterium</taxon>
    </lineage>
</organism>
<evidence type="ECO:0000313" key="1">
    <source>
        <dbReference type="EMBL" id="THV63149.1"/>
    </source>
</evidence>
<gene>
    <name evidence="1" type="ORF">EK417_01880</name>
</gene>
<sequence length="114" mass="13156">MKNQYKKIVESLKLLASSLEEQEKYLPDFADVPDDVTSTFENAFLLLPPLIESNKFSNASIASILRLNNKVQWCLRNIDLDDFSNSEWNKVREMAKNTLQIMGESFGKPDLHYI</sequence>
<dbReference type="Proteomes" id="UP000306038">
    <property type="component" value="Unassembled WGS sequence"/>
</dbReference>
<protein>
    <submittedName>
        <fullName evidence="1">Uncharacterized protein</fullName>
    </submittedName>
</protein>
<dbReference type="EMBL" id="SDLV01000003">
    <property type="protein sequence ID" value="THV63149.1"/>
    <property type="molecule type" value="Genomic_DNA"/>
</dbReference>
<keyword evidence="2" id="KW-1185">Reference proteome</keyword>
<evidence type="ECO:0000313" key="2">
    <source>
        <dbReference type="Proteomes" id="UP000306038"/>
    </source>
</evidence>
<accession>A0ABY2RCV0</accession>